<evidence type="ECO:0000256" key="9">
    <source>
        <dbReference type="ARBA" id="ARBA00022729"/>
    </source>
</evidence>
<dbReference type="InterPro" id="IPR017850">
    <property type="entry name" value="Alkaline_phosphatase_core_sf"/>
</dbReference>
<comment type="subcellular location">
    <subcellularLocation>
        <location evidence="2">Cell membrane</location>
        <topology evidence="2">Single-pass type I membrane protein</topology>
    </subcellularLocation>
</comment>
<keyword evidence="5" id="KW-1003">Cell membrane</keyword>
<dbReference type="EC" id="3.6.1.29" evidence="4"/>
<name>A0A834FGL1_ORYME</name>
<keyword evidence="9 21" id="KW-0732">Signal</keyword>
<gene>
    <name evidence="22" type="ORF">FQA47_021350</name>
</gene>
<keyword evidence="6" id="KW-0812">Transmembrane</keyword>
<evidence type="ECO:0000256" key="2">
    <source>
        <dbReference type="ARBA" id="ARBA00004251"/>
    </source>
</evidence>
<dbReference type="Proteomes" id="UP000646548">
    <property type="component" value="Unassembled WGS sequence"/>
</dbReference>
<evidence type="ECO:0000256" key="6">
    <source>
        <dbReference type="ARBA" id="ARBA00022692"/>
    </source>
</evidence>
<evidence type="ECO:0000256" key="13">
    <source>
        <dbReference type="ARBA" id="ARBA00023084"/>
    </source>
</evidence>
<dbReference type="EMBL" id="WKFB01000162">
    <property type="protein sequence ID" value="KAF6733352.1"/>
    <property type="molecule type" value="Genomic_DNA"/>
</dbReference>
<keyword evidence="10" id="KW-0378">Hydrolase</keyword>
<accession>A0A834FGL1</accession>
<keyword evidence="16" id="KW-0325">Glycoprotein</keyword>
<dbReference type="SUPFAM" id="SSF53649">
    <property type="entry name" value="Alkaline phosphatase-like"/>
    <property type="match status" value="1"/>
</dbReference>
<evidence type="ECO:0000256" key="11">
    <source>
        <dbReference type="ARBA" id="ARBA00022833"/>
    </source>
</evidence>
<keyword evidence="8" id="KW-0479">Metal-binding</keyword>
<comment type="similarity">
    <text evidence="3">Belongs to the nucleotide pyrophosphatase/phosphodiesterase family.</text>
</comment>
<sequence length="141" mass="16161">MRKGCCLKYLWASCAAVSAAEEDAVPPLLLVSFDGFRADYLNRFPMQNLKHLYSEGVLVEELTNVFITKTFPNHYSLVTGLFAESHGILASNMYDPVTHKHFNIRNDSDPLWWSEAEPLWLTALRLRLQDRRLLCGPARTF</sequence>
<reference evidence="22" key="1">
    <citation type="journal article" name="BMC Genomics">
        <title>Long-read sequencing and de novo genome assembly of marine medaka (Oryzias melastigma).</title>
        <authorList>
            <person name="Liang P."/>
            <person name="Saqib H.S.A."/>
            <person name="Ni X."/>
            <person name="Shen Y."/>
        </authorList>
    </citation>
    <scope>NUCLEOTIDE SEQUENCE</scope>
    <source>
        <strain evidence="22">Bigg-433</strain>
    </source>
</reference>
<organism evidence="22 23">
    <name type="scientific">Oryzias melastigma</name>
    <name type="common">Marine medaka</name>
    <dbReference type="NCBI Taxonomy" id="30732"/>
    <lineage>
        <taxon>Eukaryota</taxon>
        <taxon>Metazoa</taxon>
        <taxon>Chordata</taxon>
        <taxon>Craniata</taxon>
        <taxon>Vertebrata</taxon>
        <taxon>Euteleostomi</taxon>
        <taxon>Actinopterygii</taxon>
        <taxon>Neopterygii</taxon>
        <taxon>Teleostei</taxon>
        <taxon>Neoteleostei</taxon>
        <taxon>Acanthomorphata</taxon>
        <taxon>Ovalentaria</taxon>
        <taxon>Atherinomorphae</taxon>
        <taxon>Beloniformes</taxon>
        <taxon>Adrianichthyidae</taxon>
        <taxon>Oryziinae</taxon>
        <taxon>Oryzias</taxon>
    </lineage>
</organism>
<evidence type="ECO:0000256" key="14">
    <source>
        <dbReference type="ARBA" id="ARBA00023136"/>
    </source>
</evidence>
<comment type="cofactor">
    <cofactor evidence="1">
        <name>Zn(2+)</name>
        <dbReference type="ChEBI" id="CHEBI:29105"/>
    </cofactor>
</comment>
<evidence type="ECO:0000256" key="15">
    <source>
        <dbReference type="ARBA" id="ARBA00023157"/>
    </source>
</evidence>
<keyword evidence="13" id="KW-0094">Blood coagulation</keyword>
<dbReference type="GO" id="GO:0007596">
    <property type="term" value="P:blood coagulation"/>
    <property type="evidence" value="ECO:0007669"/>
    <property type="project" value="UniProtKB-KW"/>
</dbReference>
<evidence type="ECO:0000256" key="5">
    <source>
        <dbReference type="ARBA" id="ARBA00022475"/>
    </source>
</evidence>
<dbReference type="GO" id="GO:0046872">
    <property type="term" value="F:metal ion binding"/>
    <property type="evidence" value="ECO:0007669"/>
    <property type="project" value="UniProtKB-KW"/>
</dbReference>
<dbReference type="CDD" id="cd16018">
    <property type="entry name" value="Enpp"/>
    <property type="match status" value="1"/>
</dbReference>
<feature type="signal peptide" evidence="21">
    <location>
        <begin position="1"/>
        <end position="19"/>
    </location>
</feature>
<dbReference type="PANTHER" id="PTHR10151:SF79">
    <property type="entry name" value="BIS(5'-ADENOSYL)-TRIPHOSPHATASE ENPP4"/>
    <property type="match status" value="1"/>
</dbReference>
<comment type="caution">
    <text evidence="22">The sequence shown here is derived from an EMBL/GenBank/DDBJ whole genome shotgun (WGS) entry which is preliminary data.</text>
</comment>
<evidence type="ECO:0000313" key="23">
    <source>
        <dbReference type="Proteomes" id="UP000646548"/>
    </source>
</evidence>
<evidence type="ECO:0000256" key="10">
    <source>
        <dbReference type="ARBA" id="ARBA00022801"/>
    </source>
</evidence>
<evidence type="ECO:0000256" key="21">
    <source>
        <dbReference type="SAM" id="SignalP"/>
    </source>
</evidence>
<evidence type="ECO:0000256" key="4">
    <source>
        <dbReference type="ARBA" id="ARBA00012377"/>
    </source>
</evidence>
<evidence type="ECO:0000256" key="7">
    <source>
        <dbReference type="ARBA" id="ARBA00022696"/>
    </source>
</evidence>
<dbReference type="PANTHER" id="PTHR10151">
    <property type="entry name" value="ECTONUCLEOTIDE PYROPHOSPHATASE/PHOSPHODIESTERASE"/>
    <property type="match status" value="1"/>
</dbReference>
<evidence type="ECO:0000313" key="22">
    <source>
        <dbReference type="EMBL" id="KAF6733352.1"/>
    </source>
</evidence>
<comment type="function">
    <text evidence="17">Hydrolyzes extracellular Ap3A into AMP and ADP, and Ap4A into AMP and ATP. Ap3A and Ap4A are diadenosine polyphosphates thought to induce proliferation of vascular smooth muscle cells. Acts as a procoagulant, mediating platelet aggregation at the site of nascent thrombus via release of ADP from Ap3A and activation of ADP receptors.</text>
</comment>
<evidence type="ECO:0000256" key="20">
    <source>
        <dbReference type="ARBA" id="ARBA00047780"/>
    </source>
</evidence>
<keyword evidence="14" id="KW-0472">Membrane</keyword>
<feature type="chain" id="PRO_5032631974" description="bis(5'-adenosyl)-triphosphatase" evidence="21">
    <location>
        <begin position="20"/>
        <end position="141"/>
    </location>
</feature>
<dbReference type="InterPro" id="IPR002591">
    <property type="entry name" value="Phosphodiest/P_Trfase"/>
</dbReference>
<dbReference type="AlphaFoldDB" id="A0A834FGL1"/>
<evidence type="ECO:0000256" key="16">
    <source>
        <dbReference type="ARBA" id="ARBA00023180"/>
    </source>
</evidence>
<keyword evidence="12" id="KW-1133">Transmembrane helix</keyword>
<evidence type="ECO:0000256" key="8">
    <source>
        <dbReference type="ARBA" id="ARBA00022723"/>
    </source>
</evidence>
<protein>
    <recommendedName>
        <fullName evidence="4">bis(5'-adenosyl)-triphosphatase</fullName>
        <ecNumber evidence="4">3.6.1.29</ecNumber>
    </recommendedName>
    <alternativeName>
        <fullName evidence="19">AP3A hydrolase</fullName>
    </alternativeName>
    <alternativeName>
        <fullName evidence="18">Ectonucleotide pyrophosphatase/phosphodiesterase family member 4</fullName>
    </alternativeName>
</protein>
<evidence type="ECO:0000256" key="12">
    <source>
        <dbReference type="ARBA" id="ARBA00022989"/>
    </source>
</evidence>
<dbReference type="GO" id="GO:0047710">
    <property type="term" value="F:bis(5'-adenosyl)-triphosphatase activity"/>
    <property type="evidence" value="ECO:0007669"/>
    <property type="project" value="UniProtKB-EC"/>
</dbReference>
<dbReference type="GO" id="GO:0005886">
    <property type="term" value="C:plasma membrane"/>
    <property type="evidence" value="ECO:0007669"/>
    <property type="project" value="UniProtKB-SubCell"/>
</dbReference>
<evidence type="ECO:0000256" key="19">
    <source>
        <dbReference type="ARBA" id="ARBA00031824"/>
    </source>
</evidence>
<evidence type="ECO:0000256" key="1">
    <source>
        <dbReference type="ARBA" id="ARBA00001947"/>
    </source>
</evidence>
<comment type="catalytic activity">
    <reaction evidence="20">
        <text>P(1),P(3)-bis(5'-adenosyl) triphosphate + H2O = AMP + ADP + 2 H(+)</text>
        <dbReference type="Rhea" id="RHEA:13893"/>
        <dbReference type="ChEBI" id="CHEBI:15377"/>
        <dbReference type="ChEBI" id="CHEBI:15378"/>
        <dbReference type="ChEBI" id="CHEBI:58529"/>
        <dbReference type="ChEBI" id="CHEBI:456215"/>
        <dbReference type="ChEBI" id="CHEBI:456216"/>
        <dbReference type="EC" id="3.6.1.29"/>
    </reaction>
</comment>
<dbReference type="Pfam" id="PF01663">
    <property type="entry name" value="Phosphodiest"/>
    <property type="match status" value="1"/>
</dbReference>
<dbReference type="Gene3D" id="3.40.720.10">
    <property type="entry name" value="Alkaline Phosphatase, subunit A"/>
    <property type="match status" value="1"/>
</dbReference>
<keyword evidence="15" id="KW-1015">Disulfide bond</keyword>
<evidence type="ECO:0000256" key="17">
    <source>
        <dbReference type="ARBA" id="ARBA00025036"/>
    </source>
</evidence>
<keyword evidence="7" id="KW-0356">Hemostasis</keyword>
<evidence type="ECO:0000256" key="3">
    <source>
        <dbReference type="ARBA" id="ARBA00010594"/>
    </source>
</evidence>
<proteinExistence type="inferred from homology"/>
<keyword evidence="11" id="KW-0862">Zinc</keyword>
<evidence type="ECO:0000256" key="18">
    <source>
        <dbReference type="ARBA" id="ARBA00031114"/>
    </source>
</evidence>